<dbReference type="EC" id="3.4.24.55" evidence="7"/>
<accession>A0A5B9VWQ8</accession>
<comment type="cofactor">
    <cofactor evidence="1">
        <name>Zn(2+)</name>
        <dbReference type="ChEBI" id="CHEBI:29105"/>
    </cofactor>
</comment>
<dbReference type="InterPro" id="IPR050361">
    <property type="entry name" value="MPP/UQCRC_Complex"/>
</dbReference>
<feature type="domain" description="Peptidase M16 C-terminal" evidence="6">
    <location>
        <begin position="183"/>
        <end position="361"/>
    </location>
</feature>
<dbReference type="InterPro" id="IPR007863">
    <property type="entry name" value="Peptidase_M16_C"/>
</dbReference>
<dbReference type="Pfam" id="PF00675">
    <property type="entry name" value="Peptidase_M16"/>
    <property type="match status" value="2"/>
</dbReference>
<feature type="region of interest" description="Disordered" evidence="4">
    <location>
        <begin position="430"/>
        <end position="477"/>
    </location>
</feature>
<evidence type="ECO:0000259" key="6">
    <source>
        <dbReference type="Pfam" id="PF05193"/>
    </source>
</evidence>
<dbReference type="InterPro" id="IPR011765">
    <property type="entry name" value="Pept_M16_N"/>
</dbReference>
<dbReference type="EMBL" id="CP042997">
    <property type="protein sequence ID" value="QEH32377.1"/>
    <property type="molecule type" value="Genomic_DNA"/>
</dbReference>
<dbReference type="GO" id="GO:0006508">
    <property type="term" value="P:proteolysis"/>
    <property type="evidence" value="ECO:0007669"/>
    <property type="project" value="UniProtKB-KW"/>
</dbReference>
<dbReference type="AlphaFoldDB" id="A0A5B9VWQ8"/>
<gene>
    <name evidence="7" type="primary">ptrA_1</name>
    <name evidence="7" type="ORF">OJF2_08470</name>
</gene>
<sequence>MARRLGGRLKAPTPGDLPVFEEVLGNGLRALILPRSDVPIVVCDLYFPVGSFDEPPGQTGLAHFLEHMLFKGTDRFPKGQIDQLAFVAGGQANAETGEDFTHYWFLLPSDRWEIALQVEADRMALARIVAEEVEAERAVIGEERARDAESPQVRLDQAHLMLSYLNHPYRNPVLGWPEDLARISADDLRAFYDRHYRPDDAVLVLAGDLDPRKAMERVRAHFGRIPRRRGEPCPRSWDERPQAGRREFTLVESESLTRGLLGWHTVPRGHRDAPALDVLADLISAGRRSRLWETLVEEERLATWVEASHAPAHRAGQLFIHVEAAPGAKPAELEARILGVIEDLAADGPTDEELARARNRLEAGWRWEQGDLAGLAAGIGQAALRGDWREYAREHRAALGVTAGAVRKAAARYLVEETLTVGWSVPRRGRSRPAVAAASPAPDAVAARPVARRPAPRAVPSPATPEATLAGDPGPMIEVPRSVTRLVDYRPRRSRLPNGLRVVHEARPGTGVVALDLHVDAGWLREARPGVAVLTGRLLEEGTTSRSMADIAAAVEDAGGSLETSSTGVSLRVRAEDLAMAVGLMADLAREPAFPADAMDWTVQRLLAELKADRDDPAFHADGLFRGLIYGSHPMGRDPRGTAREVRALTLEDVRAHHRAHYAADRSFLVAAGDFDPRALARLVKAHFGSWSPAAAPAGPLPPVPPASRRKVRRVESDGEQVHILIGHLGVPRDVPDYHALVVLDHIFGSGPGFADRLGRIVRDEMGLVYTIGGGIADTADLLPGLFRVYAGTRPEEADRVAAAIAGQVRAMHEGAFSDDEVDRARRYLTGAHVFDLQTVEQRADRLYELERLSLPLDEPILWPDRIAAVTPAQVRQAARDRLKPTSLSRVEYGPISRRGQKSGAA</sequence>
<dbReference type="InterPro" id="IPR001431">
    <property type="entry name" value="Pept_M16_Zn_BS"/>
</dbReference>
<evidence type="ECO:0000313" key="7">
    <source>
        <dbReference type="EMBL" id="QEH32377.1"/>
    </source>
</evidence>
<dbReference type="PANTHER" id="PTHR11851">
    <property type="entry name" value="METALLOPROTEASE"/>
    <property type="match status" value="1"/>
</dbReference>
<comment type="similarity">
    <text evidence="2 3">Belongs to the peptidase M16 family.</text>
</comment>
<dbReference type="PROSITE" id="PS00143">
    <property type="entry name" value="INSULINASE"/>
    <property type="match status" value="1"/>
</dbReference>
<dbReference type="KEGG" id="agv:OJF2_08470"/>
<feature type="domain" description="Peptidase M16 C-terminal" evidence="6">
    <location>
        <begin position="649"/>
        <end position="828"/>
    </location>
</feature>
<dbReference type="OrthoDB" id="9811314at2"/>
<dbReference type="Proteomes" id="UP000324233">
    <property type="component" value="Chromosome"/>
</dbReference>
<dbReference type="PANTHER" id="PTHR11851:SF49">
    <property type="entry name" value="MITOCHONDRIAL-PROCESSING PEPTIDASE SUBUNIT ALPHA"/>
    <property type="match status" value="1"/>
</dbReference>
<dbReference type="RefSeq" id="WP_148591513.1">
    <property type="nucleotide sequence ID" value="NZ_CP042997.1"/>
</dbReference>
<protein>
    <submittedName>
        <fullName evidence="7">Protease 3</fullName>
        <ecNumber evidence="7">3.4.24.55</ecNumber>
    </submittedName>
</protein>
<dbReference type="Pfam" id="PF05193">
    <property type="entry name" value="Peptidase_M16_C"/>
    <property type="match status" value="2"/>
</dbReference>
<keyword evidence="7" id="KW-0378">Hydrolase</keyword>
<proteinExistence type="inferred from homology"/>
<dbReference type="GO" id="GO:0046872">
    <property type="term" value="F:metal ion binding"/>
    <property type="evidence" value="ECO:0007669"/>
    <property type="project" value="InterPro"/>
</dbReference>
<dbReference type="GO" id="GO:0004222">
    <property type="term" value="F:metalloendopeptidase activity"/>
    <property type="evidence" value="ECO:0007669"/>
    <property type="project" value="UniProtKB-EC"/>
</dbReference>
<reference evidence="7 8" key="1">
    <citation type="submission" date="2019-08" db="EMBL/GenBank/DDBJ databases">
        <title>Deep-cultivation of Planctomycetes and their phenomic and genomic characterization uncovers novel biology.</title>
        <authorList>
            <person name="Wiegand S."/>
            <person name="Jogler M."/>
            <person name="Boedeker C."/>
            <person name="Pinto D."/>
            <person name="Vollmers J."/>
            <person name="Rivas-Marin E."/>
            <person name="Kohn T."/>
            <person name="Peeters S.H."/>
            <person name="Heuer A."/>
            <person name="Rast P."/>
            <person name="Oberbeckmann S."/>
            <person name="Bunk B."/>
            <person name="Jeske O."/>
            <person name="Meyerdierks A."/>
            <person name="Storesund J.E."/>
            <person name="Kallscheuer N."/>
            <person name="Luecker S."/>
            <person name="Lage O.M."/>
            <person name="Pohl T."/>
            <person name="Merkel B.J."/>
            <person name="Hornburger P."/>
            <person name="Mueller R.-W."/>
            <person name="Bruemmer F."/>
            <person name="Labrenz M."/>
            <person name="Spormann A.M."/>
            <person name="Op den Camp H."/>
            <person name="Overmann J."/>
            <person name="Amann R."/>
            <person name="Jetten M.S.M."/>
            <person name="Mascher T."/>
            <person name="Medema M.H."/>
            <person name="Devos D.P."/>
            <person name="Kaster A.-K."/>
            <person name="Ovreas L."/>
            <person name="Rohde M."/>
            <person name="Galperin M.Y."/>
            <person name="Jogler C."/>
        </authorList>
    </citation>
    <scope>NUCLEOTIDE SEQUENCE [LARGE SCALE GENOMIC DNA]</scope>
    <source>
        <strain evidence="7 8">OJF2</strain>
    </source>
</reference>
<evidence type="ECO:0000256" key="1">
    <source>
        <dbReference type="ARBA" id="ARBA00001947"/>
    </source>
</evidence>
<evidence type="ECO:0000259" key="5">
    <source>
        <dbReference type="Pfam" id="PF00675"/>
    </source>
</evidence>
<feature type="compositionally biased region" description="Low complexity" evidence="4">
    <location>
        <begin position="432"/>
        <end position="449"/>
    </location>
</feature>
<evidence type="ECO:0000313" key="8">
    <source>
        <dbReference type="Proteomes" id="UP000324233"/>
    </source>
</evidence>
<dbReference type="InterPro" id="IPR011249">
    <property type="entry name" value="Metalloenz_LuxS/M16"/>
</dbReference>
<name>A0A5B9VWQ8_9BACT</name>
<feature type="domain" description="Peptidase M16 N-terminal" evidence="5">
    <location>
        <begin position="39"/>
        <end position="173"/>
    </location>
</feature>
<feature type="domain" description="Peptidase M16 N-terminal" evidence="5">
    <location>
        <begin position="501"/>
        <end position="612"/>
    </location>
</feature>
<keyword evidence="8" id="KW-1185">Reference proteome</keyword>
<dbReference type="SUPFAM" id="SSF63411">
    <property type="entry name" value="LuxS/MPP-like metallohydrolase"/>
    <property type="match status" value="4"/>
</dbReference>
<dbReference type="Gene3D" id="3.30.830.10">
    <property type="entry name" value="Metalloenzyme, LuxS/M16 peptidase-like"/>
    <property type="match status" value="4"/>
</dbReference>
<evidence type="ECO:0000256" key="2">
    <source>
        <dbReference type="ARBA" id="ARBA00007261"/>
    </source>
</evidence>
<evidence type="ECO:0000256" key="3">
    <source>
        <dbReference type="RuleBase" id="RU004447"/>
    </source>
</evidence>
<evidence type="ECO:0000256" key="4">
    <source>
        <dbReference type="SAM" id="MobiDB-lite"/>
    </source>
</evidence>
<organism evidence="7 8">
    <name type="scientific">Aquisphaera giovannonii</name>
    <dbReference type="NCBI Taxonomy" id="406548"/>
    <lineage>
        <taxon>Bacteria</taxon>
        <taxon>Pseudomonadati</taxon>
        <taxon>Planctomycetota</taxon>
        <taxon>Planctomycetia</taxon>
        <taxon>Isosphaerales</taxon>
        <taxon>Isosphaeraceae</taxon>
        <taxon>Aquisphaera</taxon>
    </lineage>
</organism>
<keyword evidence="7" id="KW-0645">Protease</keyword>